<reference evidence="2" key="1">
    <citation type="submission" date="2016-11" db="EMBL/GenBank/DDBJ databases">
        <authorList>
            <person name="Varghese N."/>
            <person name="Submissions S."/>
        </authorList>
    </citation>
    <scope>NUCLEOTIDE SEQUENCE [LARGE SCALE GENOMIC DNA]</scope>
    <source>
        <strain evidence="2">CGMCC 1.7063</strain>
    </source>
</reference>
<dbReference type="EMBL" id="FQVA01000001">
    <property type="protein sequence ID" value="SHE61405.1"/>
    <property type="molecule type" value="Genomic_DNA"/>
</dbReference>
<organism evidence="1 2">
    <name type="scientific">Microbulbifer donghaiensis</name>
    <dbReference type="NCBI Taxonomy" id="494016"/>
    <lineage>
        <taxon>Bacteria</taxon>
        <taxon>Pseudomonadati</taxon>
        <taxon>Pseudomonadota</taxon>
        <taxon>Gammaproteobacteria</taxon>
        <taxon>Cellvibrionales</taxon>
        <taxon>Microbulbiferaceae</taxon>
        <taxon>Microbulbifer</taxon>
    </lineage>
</organism>
<evidence type="ECO:0000313" key="1">
    <source>
        <dbReference type="EMBL" id="SHE61405.1"/>
    </source>
</evidence>
<accession>A0A1M4UXK5</accession>
<sequence length="165" mass="17900">MIGYRIRSVLGCRKILPGLLLFSALLSLLASLPAGALGRFAGGGAHFNIGGHFNAIRPIGGGGFRPDFRGGDFQRRFPNAHPFENHPLQPYRHRYPRYWPYAGPGYWAGAAAGAAAVAGAWVYSLPADCTRVSVGGITYEHCGPEWYRPHYTGTQIAYEVVAAPR</sequence>
<keyword evidence="2" id="KW-1185">Reference proteome</keyword>
<dbReference type="STRING" id="494016.SAMN04487965_0273"/>
<dbReference type="Proteomes" id="UP000184170">
    <property type="component" value="Unassembled WGS sequence"/>
</dbReference>
<evidence type="ECO:0000313" key="2">
    <source>
        <dbReference type="Proteomes" id="UP000184170"/>
    </source>
</evidence>
<proteinExistence type="predicted"/>
<dbReference type="AlphaFoldDB" id="A0A1M4UXK5"/>
<name>A0A1M4UXK5_9GAMM</name>
<gene>
    <name evidence="1" type="ORF">SAMN04487965_0273</name>
</gene>
<protein>
    <submittedName>
        <fullName evidence="1">Uncharacterized protein</fullName>
    </submittedName>
</protein>